<evidence type="ECO:0000256" key="3">
    <source>
        <dbReference type="ARBA" id="ARBA00022475"/>
    </source>
</evidence>
<dbReference type="InterPro" id="IPR000515">
    <property type="entry name" value="MetI-like"/>
</dbReference>
<keyword evidence="4" id="KW-0812">Transmembrane</keyword>
<dbReference type="PROSITE" id="PS50928">
    <property type="entry name" value="ABC_TM1"/>
    <property type="match status" value="1"/>
</dbReference>
<sequence>MNAVADELSVNAAQLPRKTRLSGIARMERKWGILFALPAMLGFIIFVVGPMIASLIFSMTDWSIGSDMKFTGLENYRAMAADDPLFSKSLFVTLYYTIGSVPLGIMAAFLIAMLLNQKVKGLAIFRTVYYLPVLVPSIANSMLWLWLFNPDFGLFNSMLRNVGLPGSQWIYSETAAIPSLILMSTWGVGNAAVIFLAGLQGVPGHLYEAVEVDGGGALRKFWHVTLPSMTPTIFFNVVMGMIGTLQVFDQAYVMTNGGPNNATLFYIFYLYRKAFSEAQMGYAAALAWVLFLIIMALTALVFRSSRFWVYYEGEGKG</sequence>
<keyword evidence="6" id="KW-0472">Membrane</keyword>
<reference evidence="9 10" key="1">
    <citation type="submission" date="2014-02" db="EMBL/GenBank/DDBJ databases">
        <title>Genome sequence of Paenibacillus darwinianus reveals adaptive mechanisms for survival in Antarctic soils.</title>
        <authorList>
            <person name="Dsouza M."/>
            <person name="Taylor M.W."/>
            <person name="Turner S.J."/>
            <person name="Aislabie J."/>
        </authorList>
    </citation>
    <scope>NUCLEOTIDE SEQUENCE [LARGE SCALE GENOMIC DNA]</scope>
    <source>
        <strain evidence="9 10">CE1</strain>
    </source>
</reference>
<evidence type="ECO:0000313" key="9">
    <source>
        <dbReference type="EMBL" id="EXX89170.1"/>
    </source>
</evidence>
<evidence type="ECO:0000256" key="6">
    <source>
        <dbReference type="ARBA" id="ARBA00023136"/>
    </source>
</evidence>
<keyword evidence="3" id="KW-1003">Cell membrane</keyword>
<proteinExistence type="inferred from homology"/>
<dbReference type="AlphaFoldDB" id="A0A9W5S0W0"/>
<gene>
    <name evidence="9" type="ORF">BG53_00570</name>
</gene>
<dbReference type="GO" id="GO:0005886">
    <property type="term" value="C:plasma membrane"/>
    <property type="evidence" value="ECO:0007669"/>
    <property type="project" value="UniProtKB-SubCell"/>
</dbReference>
<dbReference type="RefSeq" id="WP_051587617.1">
    <property type="nucleotide sequence ID" value="NZ_KK082131.1"/>
</dbReference>
<keyword evidence="10" id="KW-1185">Reference proteome</keyword>
<dbReference type="EMBL" id="JFHU01000105">
    <property type="protein sequence ID" value="EXX89170.1"/>
    <property type="molecule type" value="Genomic_DNA"/>
</dbReference>
<organism evidence="9 10">
    <name type="scientific">Paenibacillus darwinianus</name>
    <dbReference type="NCBI Taxonomy" id="1380763"/>
    <lineage>
        <taxon>Bacteria</taxon>
        <taxon>Bacillati</taxon>
        <taxon>Bacillota</taxon>
        <taxon>Bacilli</taxon>
        <taxon>Bacillales</taxon>
        <taxon>Paenibacillaceae</taxon>
        <taxon>Paenibacillus</taxon>
    </lineage>
</organism>
<comment type="caution">
    <text evidence="9">The sequence shown here is derived from an EMBL/GenBank/DDBJ whole genome shotgun (WGS) entry which is preliminary data.</text>
</comment>
<evidence type="ECO:0000256" key="2">
    <source>
        <dbReference type="ARBA" id="ARBA00022448"/>
    </source>
</evidence>
<dbReference type="SUPFAM" id="SSF161098">
    <property type="entry name" value="MetI-like"/>
    <property type="match status" value="1"/>
</dbReference>
<protein>
    <submittedName>
        <fullName evidence="9">ABC transporter permease</fullName>
    </submittedName>
</protein>
<dbReference type="CDD" id="cd06261">
    <property type="entry name" value="TM_PBP2"/>
    <property type="match status" value="1"/>
</dbReference>
<accession>A0A9W5S0W0</accession>
<feature type="domain" description="ABC transmembrane type-1" evidence="8">
    <location>
        <begin position="86"/>
        <end position="301"/>
    </location>
</feature>
<dbReference type="Pfam" id="PF00528">
    <property type="entry name" value="BPD_transp_1"/>
    <property type="match status" value="1"/>
</dbReference>
<comment type="subcellular location">
    <subcellularLocation>
        <location evidence="1 7">Cell membrane</location>
        <topology evidence="1 7">Multi-pass membrane protein</topology>
    </subcellularLocation>
</comment>
<name>A0A9W5S0W0_9BACL</name>
<dbReference type="Gene3D" id="1.10.3720.10">
    <property type="entry name" value="MetI-like"/>
    <property type="match status" value="1"/>
</dbReference>
<keyword evidence="2 7" id="KW-0813">Transport</keyword>
<keyword evidence="5" id="KW-1133">Transmembrane helix</keyword>
<evidence type="ECO:0000313" key="10">
    <source>
        <dbReference type="Proteomes" id="UP000053750"/>
    </source>
</evidence>
<dbReference type="PANTHER" id="PTHR30193:SF1">
    <property type="entry name" value="ABC TRANSPORTER PERMEASE PROTEIN YESP-RELATED"/>
    <property type="match status" value="1"/>
</dbReference>
<dbReference type="InterPro" id="IPR051393">
    <property type="entry name" value="ABC_transporter_permease"/>
</dbReference>
<dbReference type="PANTHER" id="PTHR30193">
    <property type="entry name" value="ABC TRANSPORTER PERMEASE PROTEIN"/>
    <property type="match status" value="1"/>
</dbReference>
<dbReference type="Proteomes" id="UP000053750">
    <property type="component" value="Unassembled WGS sequence"/>
</dbReference>
<dbReference type="OrthoDB" id="9788108at2"/>
<comment type="similarity">
    <text evidence="7">Belongs to the binding-protein-dependent transport system permease family.</text>
</comment>
<evidence type="ECO:0000256" key="1">
    <source>
        <dbReference type="ARBA" id="ARBA00004651"/>
    </source>
</evidence>
<evidence type="ECO:0000256" key="5">
    <source>
        <dbReference type="ARBA" id="ARBA00022989"/>
    </source>
</evidence>
<evidence type="ECO:0000256" key="7">
    <source>
        <dbReference type="RuleBase" id="RU363032"/>
    </source>
</evidence>
<evidence type="ECO:0000259" key="8">
    <source>
        <dbReference type="PROSITE" id="PS50928"/>
    </source>
</evidence>
<dbReference type="GO" id="GO:0055085">
    <property type="term" value="P:transmembrane transport"/>
    <property type="evidence" value="ECO:0007669"/>
    <property type="project" value="InterPro"/>
</dbReference>
<dbReference type="InterPro" id="IPR035906">
    <property type="entry name" value="MetI-like_sf"/>
</dbReference>
<evidence type="ECO:0000256" key="4">
    <source>
        <dbReference type="ARBA" id="ARBA00022692"/>
    </source>
</evidence>